<dbReference type="InterPro" id="IPR013087">
    <property type="entry name" value="Znf_C2H2_type"/>
</dbReference>
<evidence type="ECO:0000256" key="4">
    <source>
        <dbReference type="ARBA" id="ARBA00022771"/>
    </source>
</evidence>
<feature type="compositionally biased region" description="Basic and acidic residues" evidence="9">
    <location>
        <begin position="1"/>
        <end position="32"/>
    </location>
</feature>
<comment type="subcellular location">
    <subcellularLocation>
        <location evidence="1">Nucleus</location>
    </subcellularLocation>
</comment>
<evidence type="ECO:0000259" key="11">
    <source>
        <dbReference type="PROSITE" id="PS50199"/>
    </source>
</evidence>
<keyword evidence="4 8" id="KW-0863">Zinc-finger</keyword>
<dbReference type="Gene3D" id="4.10.1060.10">
    <property type="entry name" value="Zinc finger, RanBP2-type"/>
    <property type="match status" value="1"/>
</dbReference>
<feature type="compositionally biased region" description="Polar residues" evidence="9">
    <location>
        <begin position="698"/>
        <end position="712"/>
    </location>
</feature>
<accession>A0A8H4UMN9</accession>
<dbReference type="InterPro" id="IPR012677">
    <property type="entry name" value="Nucleotide-bd_a/b_plait_sf"/>
</dbReference>
<evidence type="ECO:0000256" key="6">
    <source>
        <dbReference type="ARBA" id="ARBA00022884"/>
    </source>
</evidence>
<keyword evidence="5" id="KW-0862">Zinc</keyword>
<dbReference type="InterPro" id="IPR001876">
    <property type="entry name" value="Znf_RanBP2"/>
</dbReference>
<keyword evidence="3" id="KW-0677">Repeat</keyword>
<evidence type="ECO:0000256" key="3">
    <source>
        <dbReference type="ARBA" id="ARBA00022737"/>
    </source>
</evidence>
<feature type="compositionally biased region" description="Basic and acidic residues" evidence="9">
    <location>
        <begin position="123"/>
        <end position="146"/>
    </location>
</feature>
<dbReference type="SMART" id="SM00547">
    <property type="entry name" value="ZnF_RBZ"/>
    <property type="match status" value="1"/>
</dbReference>
<evidence type="ECO:0000256" key="8">
    <source>
        <dbReference type="PROSITE-ProRule" id="PRU00322"/>
    </source>
</evidence>
<dbReference type="OrthoDB" id="29221at2759"/>
<sequence length="836" mass="92355">MREDHRLRSPDRARDDEQSMNNSDDHHDRDAGYRSWQANFPMGRRDHSRSPPRQTIHDEARGKDSRHRDDDMRYDKDYDRRHGRHDDGYSRRGGASRGPRYNAQDNHDYRGMYDEGYTGGGDRSSDRYDDETYRNGKARPRDDGNTRSRSPSGSHHNRSRSHSPTREAGKPSDTVILEGLPFSISSNELRDSILSNSIAAEFPSIDVRMSASKGHRRAFVQFQEVDQAVAFMREHYPKLLVELTHPTDDVPEGRFDAYIHFARGRDTHDELDTRGASGSNWTCPTCDFSNYSTRIRCKICGGPQAGELGLVTLLSSGLISGTAPAWQHSLTGMADAADVPSQILVVYPLASFVTEDMLASDMKRLELVKPDTTKDNSNGAPKLKSTAPIGDTTGIGARPGSLHRVFLMRDTNTNESFKYGFAEFWTVDDATAAMSKFHKSRSFTVAACPVTVSSTHMGVFLPEERDVTPAIERMSFSPLFNPNLRVRYRDLHVYPSQQVLTTQPPEGEEGSRAPIEGNDKKPKKRKAEGNLPASSAKKSVPMAGQLAMWQRKRNELRDDNGSGSEKPELSDVNRTPLRISLSGSGADAHKTQAAIKISISGATKLGDSESAVSTQPVSSEAAATPENMAQPAVTLEEALISYVDRDRLMCLICMRKYKSVDEVNIHERSRNHKTATENEEQVKAALPRLAARDKRLQKQGQENVDAATTASQYRDRAKERRQAYSQPVKPVSAPQGKPKPAPKAEEAAQPAKPAQSKGAGMLAKMGWSNGAGLGANKDGRTEVIATNAYQEGVGLGAEGGNLGDAAQLAERKTKNTYADYVNTVQDKARERYNNMG</sequence>
<dbReference type="Proteomes" id="UP000635477">
    <property type="component" value="Unassembled WGS sequence"/>
</dbReference>
<dbReference type="GO" id="GO:0008270">
    <property type="term" value="F:zinc ion binding"/>
    <property type="evidence" value="ECO:0007669"/>
    <property type="project" value="UniProtKB-KW"/>
</dbReference>
<keyword evidence="2" id="KW-0479">Metal-binding</keyword>
<dbReference type="PROSITE" id="PS50199">
    <property type="entry name" value="ZF_RANBP2_2"/>
    <property type="match status" value="1"/>
</dbReference>
<reference evidence="12" key="1">
    <citation type="journal article" date="2020" name="BMC Genomics">
        <title>Correction to: Identification and distribution of gene clusters required for synthesis of sphingolipid metabolism inhibitors in diverse species of the filamentous fungus Fusarium.</title>
        <authorList>
            <person name="Kim H.S."/>
            <person name="Lohmar J.M."/>
            <person name="Busman M."/>
            <person name="Brown D.W."/>
            <person name="Naumann T.A."/>
            <person name="Divon H.H."/>
            <person name="Lysoe E."/>
            <person name="Uhlig S."/>
            <person name="Proctor R.H."/>
        </authorList>
    </citation>
    <scope>NUCLEOTIDE SEQUENCE</scope>
    <source>
        <strain evidence="12">NRRL 22465</strain>
    </source>
</reference>
<dbReference type="GO" id="GO:0003723">
    <property type="term" value="F:RNA binding"/>
    <property type="evidence" value="ECO:0007669"/>
    <property type="project" value="UniProtKB-KW"/>
</dbReference>
<dbReference type="PROSITE" id="PS01358">
    <property type="entry name" value="ZF_RANBP2_1"/>
    <property type="match status" value="1"/>
</dbReference>
<dbReference type="Gene3D" id="3.30.70.330">
    <property type="match status" value="2"/>
</dbReference>
<organism evidence="12 13">
    <name type="scientific">Fusarium zealandicum</name>
    <dbReference type="NCBI Taxonomy" id="1053134"/>
    <lineage>
        <taxon>Eukaryota</taxon>
        <taxon>Fungi</taxon>
        <taxon>Dikarya</taxon>
        <taxon>Ascomycota</taxon>
        <taxon>Pezizomycotina</taxon>
        <taxon>Sordariomycetes</taxon>
        <taxon>Hypocreomycetidae</taxon>
        <taxon>Hypocreales</taxon>
        <taxon>Nectriaceae</taxon>
        <taxon>Fusarium</taxon>
        <taxon>Fusarium staphyleae species complex</taxon>
    </lineage>
</organism>
<feature type="domain" description="G-patch" evidence="10">
    <location>
        <begin position="754"/>
        <end position="800"/>
    </location>
</feature>
<dbReference type="Pfam" id="PF01585">
    <property type="entry name" value="G-patch"/>
    <property type="match status" value="1"/>
</dbReference>
<name>A0A8H4UMN9_9HYPO</name>
<comment type="caution">
    <text evidence="12">The sequence shown here is derived from an EMBL/GenBank/DDBJ whole genome shotgun (WGS) entry which is preliminary data.</text>
</comment>
<keyword evidence="7" id="KW-0539">Nucleus</keyword>
<dbReference type="PANTHER" id="PTHR13948:SF3">
    <property type="entry name" value="FI21118P1"/>
    <property type="match status" value="1"/>
</dbReference>
<protein>
    <recommendedName>
        <fullName evidence="14">RNA-binding protein</fullName>
    </recommendedName>
</protein>
<proteinExistence type="predicted"/>
<dbReference type="AlphaFoldDB" id="A0A8H4UMN9"/>
<evidence type="ECO:0000259" key="10">
    <source>
        <dbReference type="PROSITE" id="PS50174"/>
    </source>
</evidence>
<gene>
    <name evidence="12" type="ORF">FZEAL_4420</name>
</gene>
<feature type="region of interest" description="Disordered" evidence="9">
    <location>
        <begin position="498"/>
        <end position="543"/>
    </location>
</feature>
<feature type="domain" description="RanBP2-type" evidence="11">
    <location>
        <begin position="276"/>
        <end position="306"/>
    </location>
</feature>
<feature type="region of interest" description="Disordered" evidence="9">
    <location>
        <begin position="604"/>
        <end position="628"/>
    </location>
</feature>
<feature type="compositionally biased region" description="Basic and acidic residues" evidence="9">
    <location>
        <begin position="43"/>
        <end position="90"/>
    </location>
</feature>
<dbReference type="SMART" id="SM00443">
    <property type="entry name" value="G_patch"/>
    <property type="match status" value="1"/>
</dbReference>
<dbReference type="PANTHER" id="PTHR13948">
    <property type="entry name" value="RNA-BINDING PROTEIN"/>
    <property type="match status" value="1"/>
</dbReference>
<evidence type="ECO:0000256" key="5">
    <source>
        <dbReference type="ARBA" id="ARBA00022833"/>
    </source>
</evidence>
<dbReference type="GO" id="GO:0000398">
    <property type="term" value="P:mRNA splicing, via spliceosome"/>
    <property type="evidence" value="ECO:0007669"/>
    <property type="project" value="TreeGrafter"/>
</dbReference>
<evidence type="ECO:0000313" key="12">
    <source>
        <dbReference type="EMBL" id="KAF4979379.1"/>
    </source>
</evidence>
<reference evidence="12" key="2">
    <citation type="submission" date="2020-05" db="EMBL/GenBank/DDBJ databases">
        <authorList>
            <person name="Kim H.-S."/>
            <person name="Proctor R.H."/>
            <person name="Brown D.W."/>
        </authorList>
    </citation>
    <scope>NUCLEOTIDE SEQUENCE</scope>
    <source>
        <strain evidence="12">NRRL 22465</strain>
    </source>
</reference>
<evidence type="ECO:0000256" key="1">
    <source>
        <dbReference type="ARBA" id="ARBA00004123"/>
    </source>
</evidence>
<feature type="compositionally biased region" description="Low complexity" evidence="9">
    <location>
        <begin position="747"/>
        <end position="759"/>
    </location>
</feature>
<dbReference type="InterPro" id="IPR035979">
    <property type="entry name" value="RBD_domain_sf"/>
</dbReference>
<dbReference type="PROSITE" id="PS50174">
    <property type="entry name" value="G_PATCH"/>
    <property type="match status" value="1"/>
</dbReference>
<keyword evidence="13" id="KW-1185">Reference proteome</keyword>
<dbReference type="InterPro" id="IPR000467">
    <property type="entry name" value="G_patch_dom"/>
</dbReference>
<feature type="compositionally biased region" description="Basic and acidic residues" evidence="9">
    <location>
        <begin position="713"/>
        <end position="722"/>
    </location>
</feature>
<feature type="region of interest" description="Disordered" evidence="9">
    <location>
        <begin position="371"/>
        <end position="391"/>
    </location>
</feature>
<evidence type="ECO:0000256" key="7">
    <source>
        <dbReference type="ARBA" id="ARBA00023242"/>
    </source>
</evidence>
<dbReference type="SUPFAM" id="SSF54928">
    <property type="entry name" value="RNA-binding domain, RBD"/>
    <property type="match status" value="1"/>
</dbReference>
<dbReference type="PROSITE" id="PS00028">
    <property type="entry name" value="ZINC_FINGER_C2H2_1"/>
    <property type="match status" value="1"/>
</dbReference>
<evidence type="ECO:0008006" key="14">
    <source>
        <dbReference type="Google" id="ProtNLM"/>
    </source>
</evidence>
<dbReference type="EMBL" id="JABEYC010000302">
    <property type="protein sequence ID" value="KAF4979379.1"/>
    <property type="molecule type" value="Genomic_DNA"/>
</dbReference>
<feature type="region of interest" description="Disordered" evidence="9">
    <location>
        <begin position="1"/>
        <end position="173"/>
    </location>
</feature>
<feature type="region of interest" description="Disordered" evidence="9">
    <location>
        <begin position="695"/>
        <end position="760"/>
    </location>
</feature>
<evidence type="ECO:0000313" key="13">
    <source>
        <dbReference type="Proteomes" id="UP000635477"/>
    </source>
</evidence>
<evidence type="ECO:0000256" key="9">
    <source>
        <dbReference type="SAM" id="MobiDB-lite"/>
    </source>
</evidence>
<keyword evidence="6" id="KW-0694">RNA-binding</keyword>
<evidence type="ECO:0000256" key="2">
    <source>
        <dbReference type="ARBA" id="ARBA00022723"/>
    </source>
</evidence>
<dbReference type="GO" id="GO:0005634">
    <property type="term" value="C:nucleus"/>
    <property type="evidence" value="ECO:0007669"/>
    <property type="project" value="UniProtKB-SubCell"/>
</dbReference>